<dbReference type="GO" id="GO:0008360">
    <property type="term" value="P:regulation of cell shape"/>
    <property type="evidence" value="ECO:0007669"/>
    <property type="project" value="UniProtKB-KW"/>
</dbReference>
<dbReference type="Pfam" id="PF03793">
    <property type="entry name" value="PASTA"/>
    <property type="match status" value="1"/>
</dbReference>
<dbReference type="SUPFAM" id="SSF56601">
    <property type="entry name" value="beta-lactamase/transpeptidase-like"/>
    <property type="match status" value="1"/>
</dbReference>
<comment type="catalytic activity">
    <reaction evidence="13">
        <text>[GlcNAc-(1-&gt;4)-Mur2Ac(oyl-L-Ala-gamma-D-Glu-L-Lys-D-Ala-D-Ala)](n)-di-trans,octa-cis-undecaprenyl diphosphate + beta-D-GlcNAc-(1-&gt;4)-Mur2Ac(oyl-L-Ala-gamma-D-Glu-L-Lys-D-Ala-D-Ala)-di-trans,octa-cis-undecaprenyl diphosphate = [GlcNAc-(1-&gt;4)-Mur2Ac(oyl-L-Ala-gamma-D-Glu-L-Lys-D-Ala-D-Ala)](n+1)-di-trans,octa-cis-undecaprenyl diphosphate + di-trans,octa-cis-undecaprenyl diphosphate + H(+)</text>
        <dbReference type="Rhea" id="RHEA:23708"/>
        <dbReference type="Rhea" id="RHEA-COMP:9602"/>
        <dbReference type="Rhea" id="RHEA-COMP:9603"/>
        <dbReference type="ChEBI" id="CHEBI:15378"/>
        <dbReference type="ChEBI" id="CHEBI:58405"/>
        <dbReference type="ChEBI" id="CHEBI:60033"/>
        <dbReference type="ChEBI" id="CHEBI:78435"/>
        <dbReference type="EC" id="2.4.99.28"/>
    </reaction>
</comment>
<evidence type="ECO:0000256" key="3">
    <source>
        <dbReference type="ARBA" id="ARBA00022645"/>
    </source>
</evidence>
<keyword evidence="11" id="KW-0961">Cell wall biogenesis/degradation</keyword>
<comment type="similarity">
    <text evidence="2">In the N-terminal section; belongs to the glycosyltransferase 51 family.</text>
</comment>
<dbReference type="Gene3D" id="1.10.3810.10">
    <property type="entry name" value="Biosynthetic peptidoglycan transglycosylase-like"/>
    <property type="match status" value="1"/>
</dbReference>
<organism evidence="16 17">
    <name type="scientific">Arcanobacterium haemolyticum (strain ATCC 9345 / DSM 20595 / CCM 5947 / CCUG 17215 / LMG 16163 / NBRC 15585 / NCTC 8452 / 11018)</name>
    <dbReference type="NCBI Taxonomy" id="644284"/>
    <lineage>
        <taxon>Bacteria</taxon>
        <taxon>Bacillati</taxon>
        <taxon>Actinomycetota</taxon>
        <taxon>Actinomycetes</taxon>
        <taxon>Actinomycetales</taxon>
        <taxon>Actinomycetaceae</taxon>
        <taxon>Arcanobacterium</taxon>
    </lineage>
</organism>
<keyword evidence="3" id="KW-0121">Carboxypeptidase</keyword>
<dbReference type="InterPro" id="IPR012338">
    <property type="entry name" value="Beta-lactam/transpept-like"/>
</dbReference>
<evidence type="ECO:0000259" key="15">
    <source>
        <dbReference type="PROSITE" id="PS51178"/>
    </source>
</evidence>
<evidence type="ECO:0000256" key="7">
    <source>
        <dbReference type="ARBA" id="ARBA00022801"/>
    </source>
</evidence>
<comment type="similarity">
    <text evidence="1">In the C-terminal section; belongs to the transpeptidase family.</text>
</comment>
<dbReference type="InterPro" id="IPR036950">
    <property type="entry name" value="PBP_transglycosylase"/>
</dbReference>
<evidence type="ECO:0000256" key="12">
    <source>
        <dbReference type="ARBA" id="ARBA00034000"/>
    </source>
</evidence>
<dbReference type="InterPro" id="IPR005543">
    <property type="entry name" value="PASTA_dom"/>
</dbReference>
<evidence type="ECO:0000256" key="13">
    <source>
        <dbReference type="ARBA" id="ARBA00049902"/>
    </source>
</evidence>
<dbReference type="PANTHER" id="PTHR32282:SF33">
    <property type="entry name" value="PEPTIDOGLYCAN GLYCOSYLTRANSFERASE"/>
    <property type="match status" value="1"/>
</dbReference>
<dbReference type="EMBL" id="CP002045">
    <property type="protein sequence ID" value="ADH93409.1"/>
    <property type="molecule type" value="Genomic_DNA"/>
</dbReference>
<dbReference type="Gene3D" id="3.30.10.20">
    <property type="match status" value="1"/>
</dbReference>
<dbReference type="eggNOG" id="COG0744">
    <property type="taxonomic scope" value="Bacteria"/>
</dbReference>
<keyword evidence="8" id="KW-0133">Cell shape</keyword>
<reference evidence="16 17" key="1">
    <citation type="journal article" date="2010" name="Stand. Genomic Sci.">
        <title>Complete genome sequence of Arcanobacterium haemolyticum type strain (11018).</title>
        <authorList>
            <person name="Yasawong M."/>
            <person name="Teshima H."/>
            <person name="Lapidus A."/>
            <person name="Nolan M."/>
            <person name="Lucas S."/>
            <person name="Glavina Del Rio T."/>
            <person name="Tice H."/>
            <person name="Cheng J."/>
            <person name="Bruce D."/>
            <person name="Detter C."/>
            <person name="Tapia R."/>
            <person name="Han C."/>
            <person name="Goodwin L."/>
            <person name="Pitluck S."/>
            <person name="Liolios K."/>
            <person name="Ivanova N."/>
            <person name="Mavromatis K."/>
            <person name="Mikhailova N."/>
            <person name="Pati A."/>
            <person name="Chen A."/>
            <person name="Palaniappan K."/>
            <person name="Land M."/>
            <person name="Hauser L."/>
            <person name="Chang Y."/>
            <person name="Jeffries C."/>
            <person name="Rohde M."/>
            <person name="Sikorski J."/>
            <person name="Pukall R."/>
            <person name="Goker M."/>
            <person name="Woyke T."/>
            <person name="Bristow J."/>
            <person name="Eisen J."/>
            <person name="Markowitz V."/>
            <person name="Hugenholtz P."/>
            <person name="Kyrpides N."/>
            <person name="Klenk H."/>
        </authorList>
    </citation>
    <scope>NUCLEOTIDE SEQUENCE [LARGE SCALE GENOMIC DNA]</scope>
    <source>
        <strain evidence="17">ATCC 9345 / DSM 20595 / CCUG 17215 / LMG 16163 / NBRC 15585 / NCTC 8452 / 11018</strain>
    </source>
</reference>
<dbReference type="GO" id="GO:0071555">
    <property type="term" value="P:cell wall organization"/>
    <property type="evidence" value="ECO:0007669"/>
    <property type="project" value="UniProtKB-KW"/>
</dbReference>
<accession>D7BL79</accession>
<dbReference type="GO" id="GO:0008658">
    <property type="term" value="F:penicillin binding"/>
    <property type="evidence" value="ECO:0007669"/>
    <property type="project" value="InterPro"/>
</dbReference>
<evidence type="ECO:0000256" key="5">
    <source>
        <dbReference type="ARBA" id="ARBA00022676"/>
    </source>
</evidence>
<dbReference type="OrthoDB" id="9766909at2"/>
<dbReference type="CAZy" id="GT51">
    <property type="family name" value="Glycosyltransferase Family 51"/>
</dbReference>
<dbReference type="InterPro" id="IPR001460">
    <property type="entry name" value="PCN-bd_Tpept"/>
</dbReference>
<dbReference type="InterPro" id="IPR050396">
    <property type="entry name" value="Glycosyltr_51/Transpeptidase"/>
</dbReference>
<keyword evidence="17" id="KW-1185">Reference proteome</keyword>
<feature type="region of interest" description="Disordered" evidence="14">
    <location>
        <begin position="718"/>
        <end position="737"/>
    </location>
</feature>
<evidence type="ECO:0000256" key="14">
    <source>
        <dbReference type="SAM" id="MobiDB-lite"/>
    </source>
</evidence>
<sequence>MPTQTRNLTKKQALSALLSFFMLCGLGGGLLAAMAIPVAATSGTAINAVTKIFDDLPTEIDFTTPSQASVILAADGSKLASFYSENRIVVGPEGISQFIKDAAVSIEDQRFYQHNGIDAQGILGAAFANLTGGKLAGGSTITQQYVKNALLEKGRIADDDEQIAAATEQTIARKLNEARYAVAVENKMSKDEILTAYLNIAQFGPSQYGVEAASRYYYSKSAKDVTVEQAAMLAGITQAPGRWDPVSNPEGALKRRNIVLGTMLEQKYITKEQYDAAVAVPIEAMLNVSPAYNGCGEAGISAHFCEYTVRDVLNSELLGKTRDERIQKLYRGGLVIHTTLNPADQQAAYDSIVSQVPVGDPSGIDIALSSVEPGTGKIRAMVQNRPFGNPSEQAPTATKVNNNVGEDMGGGSGFQPGSTFKIFTLVDWIAKGHSPYETVTGQRAVTIPANAWKIPCAPGLADVFPVTNNDNENFGRINIVNATRYSVNTAYATMSSKLDLCEITKTAEAMGARQGSFVNADMLKELKNAGMQGVKEGDIAPIVPRPTQVLGANPTTPLSMASAVATLAADGNACTPHSFTKITDSTGAIIAEQQPSCRQVIEKDVARSVNMVLQQVPKPGATGAAAQLAGGRPAGGKTGTTDSAFHAWYVGYTPQLASAVWTGHMTGNIEMFNVTVNGVHHGTIYGGTLAAPAFRSFMNAALANQPFASFARPTPTYVREKTDDEKRQDEETEKATQTVPSVIGMSESDAISTLQGAGYAVAVGRDYSNHPVGTVGRQEPTGNAAPGTQINLWLSIGPRP</sequence>
<gene>
    <name evidence="16" type="ordered locus">Arch_1727</name>
</gene>
<keyword evidence="6 16" id="KW-0808">Transferase</keyword>
<name>D7BL79_ARCHD</name>
<evidence type="ECO:0000256" key="10">
    <source>
        <dbReference type="ARBA" id="ARBA00023268"/>
    </source>
</evidence>
<dbReference type="Pfam" id="PF00912">
    <property type="entry name" value="Transgly"/>
    <property type="match status" value="1"/>
</dbReference>
<keyword evidence="9" id="KW-0573">Peptidoglycan synthesis</keyword>
<evidence type="ECO:0000256" key="6">
    <source>
        <dbReference type="ARBA" id="ARBA00022679"/>
    </source>
</evidence>
<comment type="catalytic activity">
    <reaction evidence="12">
        <text>Preferential cleavage: (Ac)2-L-Lys-D-Ala-|-D-Ala. Also transpeptidation of peptidyl-alanyl moieties that are N-acyl substituents of D-alanine.</text>
        <dbReference type="EC" id="3.4.16.4"/>
    </reaction>
</comment>
<dbReference type="RefSeq" id="WP_013170895.1">
    <property type="nucleotide sequence ID" value="NC_014218.1"/>
</dbReference>
<keyword evidence="7" id="KW-0378">Hydrolase</keyword>
<evidence type="ECO:0000256" key="9">
    <source>
        <dbReference type="ARBA" id="ARBA00022984"/>
    </source>
</evidence>
<dbReference type="PROSITE" id="PS51178">
    <property type="entry name" value="PASTA"/>
    <property type="match status" value="1"/>
</dbReference>
<dbReference type="AlphaFoldDB" id="D7BL79"/>
<keyword evidence="5 16" id="KW-0328">Glycosyltransferase</keyword>
<dbReference type="FunFam" id="1.10.3810.10:FF:000001">
    <property type="entry name" value="Penicillin-binding protein 1A"/>
    <property type="match status" value="1"/>
</dbReference>
<dbReference type="Proteomes" id="UP000000376">
    <property type="component" value="Chromosome"/>
</dbReference>
<keyword evidence="10" id="KW-0511">Multifunctional enzyme</keyword>
<dbReference type="InterPro" id="IPR023346">
    <property type="entry name" value="Lysozyme-like_dom_sf"/>
</dbReference>
<dbReference type="GO" id="GO:0009002">
    <property type="term" value="F:serine-type D-Ala-D-Ala carboxypeptidase activity"/>
    <property type="evidence" value="ECO:0007669"/>
    <property type="project" value="UniProtKB-EC"/>
</dbReference>
<evidence type="ECO:0000256" key="2">
    <source>
        <dbReference type="ARBA" id="ARBA00007739"/>
    </source>
</evidence>
<dbReference type="EC" id="2.4.1.129" evidence="16"/>
<feature type="domain" description="PASTA" evidence="15">
    <location>
        <begin position="734"/>
        <end position="796"/>
    </location>
</feature>
<proteinExistence type="inferred from homology"/>
<dbReference type="GO" id="GO:0009252">
    <property type="term" value="P:peptidoglycan biosynthetic process"/>
    <property type="evidence" value="ECO:0007669"/>
    <property type="project" value="UniProtKB-KW"/>
</dbReference>
<evidence type="ECO:0000256" key="4">
    <source>
        <dbReference type="ARBA" id="ARBA00022670"/>
    </source>
</evidence>
<dbReference type="GO" id="GO:0030288">
    <property type="term" value="C:outer membrane-bounded periplasmic space"/>
    <property type="evidence" value="ECO:0007669"/>
    <property type="project" value="TreeGrafter"/>
</dbReference>
<dbReference type="SUPFAM" id="SSF53955">
    <property type="entry name" value="Lysozyme-like"/>
    <property type="match status" value="1"/>
</dbReference>
<dbReference type="GO" id="GO:0008955">
    <property type="term" value="F:peptidoglycan glycosyltransferase activity"/>
    <property type="evidence" value="ECO:0007669"/>
    <property type="project" value="UniProtKB-EC"/>
</dbReference>
<keyword evidence="4" id="KW-0645">Protease</keyword>
<dbReference type="Gene3D" id="3.40.710.10">
    <property type="entry name" value="DD-peptidase/beta-lactamase superfamily"/>
    <property type="match status" value="1"/>
</dbReference>
<feature type="compositionally biased region" description="Basic and acidic residues" evidence="14">
    <location>
        <begin position="718"/>
        <end position="729"/>
    </location>
</feature>
<evidence type="ECO:0000313" key="16">
    <source>
        <dbReference type="EMBL" id="ADH93409.1"/>
    </source>
</evidence>
<dbReference type="STRING" id="644284.Arch_1727"/>
<evidence type="ECO:0000256" key="1">
    <source>
        <dbReference type="ARBA" id="ARBA00007090"/>
    </source>
</evidence>
<protein>
    <submittedName>
        <fullName evidence="16">Peptidoglycan glycosyltransferase</fullName>
        <ecNumber evidence="16">2.4.1.129</ecNumber>
    </submittedName>
</protein>
<dbReference type="KEGG" id="ahe:Arch_1727"/>
<evidence type="ECO:0000313" key="17">
    <source>
        <dbReference type="Proteomes" id="UP000000376"/>
    </source>
</evidence>
<dbReference type="GO" id="GO:0006508">
    <property type="term" value="P:proteolysis"/>
    <property type="evidence" value="ECO:0007669"/>
    <property type="project" value="UniProtKB-KW"/>
</dbReference>
<dbReference type="HOGENOM" id="CLU_006354_2_6_11"/>
<evidence type="ECO:0000256" key="11">
    <source>
        <dbReference type="ARBA" id="ARBA00023316"/>
    </source>
</evidence>
<evidence type="ECO:0000256" key="8">
    <source>
        <dbReference type="ARBA" id="ARBA00022960"/>
    </source>
</evidence>
<dbReference type="Pfam" id="PF00905">
    <property type="entry name" value="Transpeptidase"/>
    <property type="match status" value="1"/>
</dbReference>
<dbReference type="InterPro" id="IPR001264">
    <property type="entry name" value="Glyco_trans_51"/>
</dbReference>
<dbReference type="PANTHER" id="PTHR32282">
    <property type="entry name" value="BINDING PROTEIN TRANSPEPTIDASE, PUTATIVE-RELATED"/>
    <property type="match status" value="1"/>
</dbReference>
<dbReference type="CDD" id="cd06577">
    <property type="entry name" value="PASTA_pknB"/>
    <property type="match status" value="1"/>
</dbReference>